<evidence type="ECO:0008006" key="3">
    <source>
        <dbReference type="Google" id="ProtNLM"/>
    </source>
</evidence>
<reference evidence="1 2" key="1">
    <citation type="submission" date="2012-02" db="EMBL/GenBank/DDBJ databases">
        <title>Complete genome sequence of Actinoplanes missouriensis 431 (= NBRC 102363).</title>
        <authorList>
            <person name="Ohnishi Y."/>
            <person name="Ishikawa J."/>
            <person name="Sekine M."/>
            <person name="Hosoyama A."/>
            <person name="Harada T."/>
            <person name="Narita H."/>
            <person name="Hata T."/>
            <person name="Konno Y."/>
            <person name="Tutikane K."/>
            <person name="Fujita N."/>
            <person name="Horinouchi S."/>
            <person name="Hayakawa M."/>
        </authorList>
    </citation>
    <scope>NUCLEOTIDE SEQUENCE [LARGE SCALE GENOMIC DNA]</scope>
    <source>
        <strain evidence="2">ATCC 14538 / DSM 43046 / CBS 188.64 / JCM 3121 / NBRC 102363 / NCIMB 12654 / NRRL B-3342 / UNCC 431</strain>
    </source>
</reference>
<dbReference type="PATRIC" id="fig|512565.3.peg.5978"/>
<name>I0HDW8_ACTM4</name>
<keyword evidence="2" id="KW-1185">Reference proteome</keyword>
<accession>I0HDW8</accession>
<dbReference type="OrthoDB" id="8576080at2"/>
<proteinExistence type="predicted"/>
<dbReference type="STRING" id="512565.AMIS_59850"/>
<dbReference type="eggNOG" id="COG1649">
    <property type="taxonomic scope" value="Bacteria"/>
</dbReference>
<dbReference type="RefSeq" id="WP_014446092.1">
    <property type="nucleotide sequence ID" value="NC_017093.1"/>
</dbReference>
<dbReference type="HOGENOM" id="CLU_057304_0_0_11"/>
<dbReference type="Proteomes" id="UP000007882">
    <property type="component" value="Chromosome"/>
</dbReference>
<gene>
    <name evidence="1" type="ordered locus">AMIS_59850</name>
</gene>
<evidence type="ECO:0000313" key="1">
    <source>
        <dbReference type="EMBL" id="BAL91205.1"/>
    </source>
</evidence>
<organism evidence="1 2">
    <name type="scientific">Actinoplanes missouriensis (strain ATCC 14538 / DSM 43046 / CBS 188.64 / JCM 3121 / NBRC 102363 / NCIMB 12654 / NRRL B-3342 / UNCC 431)</name>
    <dbReference type="NCBI Taxonomy" id="512565"/>
    <lineage>
        <taxon>Bacteria</taxon>
        <taxon>Bacillati</taxon>
        <taxon>Actinomycetota</taxon>
        <taxon>Actinomycetes</taxon>
        <taxon>Micromonosporales</taxon>
        <taxon>Micromonosporaceae</taxon>
        <taxon>Actinoplanes</taxon>
    </lineage>
</organism>
<dbReference type="AlphaFoldDB" id="I0HDW8"/>
<dbReference type="EMBL" id="AP012319">
    <property type="protein sequence ID" value="BAL91205.1"/>
    <property type="molecule type" value="Genomic_DNA"/>
</dbReference>
<sequence>MVNTVAYLYPWDVLGDPRAVDRVAALGVSRVALGASYHAVRAATPLHPRHRIVHATHGALYLPVPGRRWAGQAIRPRSAAAWTGRDDSFLAARDVVRARGLPVDAWVVLTHTDDAAGFAPRNAFGDTYGYGVCPAFREVRDYARTLVEEVVRAGAPDGLIVEACGPMGVGHQSEHEKTAGADWDALDERLLSICFCSACTELMTDPDRARSAVAAAVGTGRFVPDEVAADVLGVRSAVTAALRDEVVFAARGADRLGFFADPDPWAVGPSAHVLEKADLYVAAAWDASTSRVESLRDAVAGRVGAYVTILPPTVPDADQLTRDWQALIDAGADELHVYHAGLASAARLDAAARALRNLKEGNP</sequence>
<dbReference type="KEGG" id="ams:AMIS_59850"/>
<protein>
    <recommendedName>
        <fullName evidence="3">Alanine-rich protein</fullName>
    </recommendedName>
</protein>
<evidence type="ECO:0000313" key="2">
    <source>
        <dbReference type="Proteomes" id="UP000007882"/>
    </source>
</evidence>